<dbReference type="EMBL" id="FPJA01000004">
    <property type="protein sequence ID" value="SFW14574.1"/>
    <property type="molecule type" value="Genomic_DNA"/>
</dbReference>
<accession>A0A1K1LY34</accession>
<evidence type="ECO:0000313" key="2">
    <source>
        <dbReference type="Proteomes" id="UP000182958"/>
    </source>
</evidence>
<protein>
    <submittedName>
        <fullName evidence="1">Uncharacterized protein</fullName>
    </submittedName>
</protein>
<keyword evidence="2" id="KW-1185">Reference proteome</keyword>
<reference evidence="2" key="1">
    <citation type="submission" date="2016-11" db="EMBL/GenBank/DDBJ databases">
        <authorList>
            <person name="Varghese N."/>
            <person name="Submissions S."/>
        </authorList>
    </citation>
    <scope>NUCLEOTIDE SEQUENCE [LARGE SCALE GENOMIC DNA]</scope>
    <source>
        <strain evidence="2">C3</strain>
    </source>
</reference>
<organism evidence="1 2">
    <name type="scientific">Selenomonas ruminantium</name>
    <dbReference type="NCBI Taxonomy" id="971"/>
    <lineage>
        <taxon>Bacteria</taxon>
        <taxon>Bacillati</taxon>
        <taxon>Bacillota</taxon>
        <taxon>Negativicutes</taxon>
        <taxon>Selenomonadales</taxon>
        <taxon>Selenomonadaceae</taxon>
        <taxon>Selenomonas</taxon>
    </lineage>
</organism>
<dbReference type="AlphaFoldDB" id="A0A1K1LY34"/>
<gene>
    <name evidence="1" type="ORF">SAMN02910323_0355</name>
</gene>
<dbReference type="Proteomes" id="UP000182958">
    <property type="component" value="Unassembled WGS sequence"/>
</dbReference>
<sequence length="81" mass="9735">MRRTVKKYELHWVKARALGADTYHDEQHGTFDSLAEAQDAVRRWWAENGFKTPYVREMTDDVGTLWWDYGAHNCFYCFKEK</sequence>
<name>A0A1K1LY34_SELRU</name>
<evidence type="ECO:0000313" key="1">
    <source>
        <dbReference type="EMBL" id="SFW14574.1"/>
    </source>
</evidence>
<proteinExistence type="predicted"/>